<evidence type="ECO:0000313" key="3">
    <source>
        <dbReference type="Proteomes" id="UP000601435"/>
    </source>
</evidence>
<organism evidence="2 3">
    <name type="scientific">Symbiodinium necroappetens</name>
    <dbReference type="NCBI Taxonomy" id="1628268"/>
    <lineage>
        <taxon>Eukaryota</taxon>
        <taxon>Sar</taxon>
        <taxon>Alveolata</taxon>
        <taxon>Dinophyceae</taxon>
        <taxon>Suessiales</taxon>
        <taxon>Symbiodiniaceae</taxon>
        <taxon>Symbiodinium</taxon>
    </lineage>
</organism>
<feature type="region of interest" description="Disordered" evidence="1">
    <location>
        <begin position="176"/>
        <end position="254"/>
    </location>
</feature>
<accession>A0A812R8K5</accession>
<evidence type="ECO:0000313" key="2">
    <source>
        <dbReference type="EMBL" id="CAE7424316.1"/>
    </source>
</evidence>
<feature type="non-terminal residue" evidence="2">
    <location>
        <position position="697"/>
    </location>
</feature>
<dbReference type="EMBL" id="CAJNJA010018494">
    <property type="protein sequence ID" value="CAE7424316.1"/>
    <property type="molecule type" value="Genomic_DNA"/>
</dbReference>
<name>A0A812R8K5_9DINO</name>
<comment type="caution">
    <text evidence="2">The sequence shown here is derived from an EMBL/GenBank/DDBJ whole genome shotgun (WGS) entry which is preliminary data.</text>
</comment>
<keyword evidence="3" id="KW-1185">Reference proteome</keyword>
<reference evidence="2" key="1">
    <citation type="submission" date="2021-02" db="EMBL/GenBank/DDBJ databases">
        <authorList>
            <person name="Dougan E. K."/>
            <person name="Rhodes N."/>
            <person name="Thang M."/>
            <person name="Chan C."/>
        </authorList>
    </citation>
    <scope>NUCLEOTIDE SEQUENCE</scope>
</reference>
<dbReference type="AlphaFoldDB" id="A0A812R8K5"/>
<dbReference type="OrthoDB" id="422786at2759"/>
<gene>
    <name evidence="2" type="ORF">SNEC2469_LOCUS11638</name>
</gene>
<sequence length="697" mass="76670">EQNPYECQFKLSPVVVAVNEALASLREGKEKEASIAEKRQHVCKQGENMIHQLKGKLERGEITEQEMLSKSKVVVQWQSKKDSELDVALGDMESEICGKVENACNFILDAWKAIAAPACSLLTIPEKDDDILMELEMGLNGTSEKDQLGFNQLCHRPESLERFLKELMQQPLQEQLQTHKQNNDQAPVAAVPATEDKPNNGQTQTNGSVPLAAAPTPEDKQNNDQTQTNGSVPLAAAPTPEDKQNSHQTQTNGSAIEDPKVAKQQLHEAAVVEAQSLQRRAGGNGSVNRAIDSGLVDDVLKHPDKYNVQETKEHELVRVWESAKITSSSKNSTEATIRAEMDLTAQQTRELLPVAMQLGNLPDGPSSSRLPTPAGLMTRGSAEDLAKEAEEYKKLRKAGKGGFAQQVKGKCKIGEGKLEELAGLKAQLAAKPAHMSEPLQVGYTAELELHSKSLTQAMEILKADDLAEDLPEKQQAQQAAVDAFNDKVKAYTDAASMIKKKLAKAKAKGKAKGKAKAKAAKCLSQSDVGPLCRHVLKCTGKGDLSFCGAAEMLRRGHKVPMSWVRVPMRTSFTDATVVYRHSQPLFKPKCLRGQNGEVELAAKAYNARVIISWLGDLVTELIHTDESYQTEATQELAYFARINYRFYHTFISEDMNGRLVSIASRAHSRALERSTLQRYYLWLVADHDESDDEMGGN</sequence>
<protein>
    <submittedName>
        <fullName evidence="2">Uncharacterized protein</fullName>
    </submittedName>
</protein>
<evidence type="ECO:0000256" key="1">
    <source>
        <dbReference type="SAM" id="MobiDB-lite"/>
    </source>
</evidence>
<proteinExistence type="predicted"/>
<feature type="compositionally biased region" description="Polar residues" evidence="1">
    <location>
        <begin position="199"/>
        <end position="208"/>
    </location>
</feature>
<dbReference type="Proteomes" id="UP000601435">
    <property type="component" value="Unassembled WGS sequence"/>
</dbReference>